<evidence type="ECO:0000256" key="5">
    <source>
        <dbReference type="ARBA" id="ARBA00023004"/>
    </source>
</evidence>
<dbReference type="GO" id="GO:0005506">
    <property type="term" value="F:iron ion binding"/>
    <property type="evidence" value="ECO:0007669"/>
    <property type="project" value="InterPro"/>
</dbReference>
<dbReference type="InterPro" id="IPR001128">
    <property type="entry name" value="Cyt_P450"/>
</dbReference>
<evidence type="ECO:0000256" key="1">
    <source>
        <dbReference type="ARBA" id="ARBA00010617"/>
    </source>
</evidence>
<dbReference type="PANTHER" id="PTHR24302:SF15">
    <property type="entry name" value="FATTY-ACID PEROXYGENASE"/>
    <property type="match status" value="1"/>
</dbReference>
<reference evidence="7" key="1">
    <citation type="submission" date="2020-08" db="EMBL/GenBank/DDBJ databases">
        <title>Multicomponent nature underlies the extraordinary mechanical properties of spider dragline silk.</title>
        <authorList>
            <person name="Kono N."/>
            <person name="Nakamura H."/>
            <person name="Mori M."/>
            <person name="Yoshida Y."/>
            <person name="Ohtoshi R."/>
            <person name="Malay A.D."/>
            <person name="Moran D.A.P."/>
            <person name="Tomita M."/>
            <person name="Numata K."/>
            <person name="Arakawa K."/>
        </authorList>
    </citation>
    <scope>NUCLEOTIDE SEQUENCE</scope>
</reference>
<sequence>MRRRYPSSAVRTVFSGKNFEGNRLLLMVRDLKLVSEILVKEFPSFGNRRETYSGNGVVDSLLSQLRGEDWKRVRSIVFPTFTTGKIKRMVNIVKNCSQTLMKNFQNISETGKPFNVRE</sequence>
<dbReference type="Proteomes" id="UP000887013">
    <property type="component" value="Unassembled WGS sequence"/>
</dbReference>
<evidence type="ECO:0000313" key="7">
    <source>
        <dbReference type="EMBL" id="GFS49405.1"/>
    </source>
</evidence>
<protein>
    <submittedName>
        <fullName evidence="7">Cytochrome P450 3A11</fullName>
    </submittedName>
</protein>
<dbReference type="GO" id="GO:0016705">
    <property type="term" value="F:oxidoreductase activity, acting on paired donors, with incorporation or reduction of molecular oxygen"/>
    <property type="evidence" value="ECO:0007669"/>
    <property type="project" value="InterPro"/>
</dbReference>
<dbReference type="Gene3D" id="1.10.630.10">
    <property type="entry name" value="Cytochrome P450"/>
    <property type="match status" value="1"/>
</dbReference>
<comment type="similarity">
    <text evidence="1">Belongs to the cytochrome P450 family.</text>
</comment>
<evidence type="ECO:0000256" key="2">
    <source>
        <dbReference type="ARBA" id="ARBA00022617"/>
    </source>
</evidence>
<accession>A0A8X6IKW2</accession>
<evidence type="ECO:0000256" key="6">
    <source>
        <dbReference type="ARBA" id="ARBA00023033"/>
    </source>
</evidence>
<evidence type="ECO:0000256" key="4">
    <source>
        <dbReference type="ARBA" id="ARBA00023002"/>
    </source>
</evidence>
<name>A0A8X6IKW2_NEPPI</name>
<comment type="caution">
    <text evidence="7">The sequence shown here is derived from an EMBL/GenBank/DDBJ whole genome shotgun (WGS) entry which is preliminary data.</text>
</comment>
<proteinExistence type="inferred from homology"/>
<dbReference type="OrthoDB" id="6435524at2759"/>
<keyword evidence="3" id="KW-0479">Metal-binding</keyword>
<dbReference type="AlphaFoldDB" id="A0A8X6IKW2"/>
<keyword evidence="8" id="KW-1185">Reference proteome</keyword>
<dbReference type="GO" id="GO:0008395">
    <property type="term" value="F:steroid hydroxylase activity"/>
    <property type="evidence" value="ECO:0007669"/>
    <property type="project" value="TreeGrafter"/>
</dbReference>
<keyword evidence="6" id="KW-0503">Monooxygenase</keyword>
<organism evidence="7 8">
    <name type="scientific">Nephila pilipes</name>
    <name type="common">Giant wood spider</name>
    <name type="synonym">Nephila maculata</name>
    <dbReference type="NCBI Taxonomy" id="299642"/>
    <lineage>
        <taxon>Eukaryota</taxon>
        <taxon>Metazoa</taxon>
        <taxon>Ecdysozoa</taxon>
        <taxon>Arthropoda</taxon>
        <taxon>Chelicerata</taxon>
        <taxon>Arachnida</taxon>
        <taxon>Araneae</taxon>
        <taxon>Araneomorphae</taxon>
        <taxon>Entelegynae</taxon>
        <taxon>Araneoidea</taxon>
        <taxon>Nephilidae</taxon>
        <taxon>Nephila</taxon>
    </lineage>
</organism>
<dbReference type="SUPFAM" id="SSF48264">
    <property type="entry name" value="Cytochrome P450"/>
    <property type="match status" value="1"/>
</dbReference>
<keyword evidence="2" id="KW-0349">Heme</keyword>
<evidence type="ECO:0000313" key="8">
    <source>
        <dbReference type="Proteomes" id="UP000887013"/>
    </source>
</evidence>
<dbReference type="GO" id="GO:0020037">
    <property type="term" value="F:heme binding"/>
    <property type="evidence" value="ECO:0007669"/>
    <property type="project" value="InterPro"/>
</dbReference>
<keyword evidence="5" id="KW-0408">Iron</keyword>
<dbReference type="Pfam" id="PF00067">
    <property type="entry name" value="p450"/>
    <property type="match status" value="1"/>
</dbReference>
<dbReference type="EMBL" id="BMAW01091370">
    <property type="protein sequence ID" value="GFS49405.1"/>
    <property type="molecule type" value="Genomic_DNA"/>
</dbReference>
<dbReference type="InterPro" id="IPR050705">
    <property type="entry name" value="Cytochrome_P450_3A"/>
</dbReference>
<evidence type="ECO:0000256" key="3">
    <source>
        <dbReference type="ARBA" id="ARBA00022723"/>
    </source>
</evidence>
<gene>
    <name evidence="7" type="primary">Cyp3a11_2</name>
    <name evidence="7" type="ORF">NPIL_346901</name>
</gene>
<keyword evidence="4" id="KW-0560">Oxidoreductase</keyword>
<dbReference type="InterPro" id="IPR036396">
    <property type="entry name" value="Cyt_P450_sf"/>
</dbReference>
<dbReference type="PANTHER" id="PTHR24302">
    <property type="entry name" value="CYTOCHROME P450 FAMILY 3"/>
    <property type="match status" value="1"/>
</dbReference>